<comment type="caution">
    <text evidence="1">The sequence shown here is derived from an EMBL/GenBank/DDBJ whole genome shotgun (WGS) entry which is preliminary data.</text>
</comment>
<keyword evidence="2" id="KW-1185">Reference proteome</keyword>
<sequence length="45" mass="5262">MHFPKMPTATRALLTTDRCDHGVRHEENGHHVLLRKYLNKSFSLC</sequence>
<protein>
    <submittedName>
        <fullName evidence="1">Uncharacterized protein</fullName>
    </submittedName>
</protein>
<organism evidence="1 2">
    <name type="scientific">Aphis craccivora</name>
    <name type="common">Cowpea aphid</name>
    <dbReference type="NCBI Taxonomy" id="307492"/>
    <lineage>
        <taxon>Eukaryota</taxon>
        <taxon>Metazoa</taxon>
        <taxon>Ecdysozoa</taxon>
        <taxon>Arthropoda</taxon>
        <taxon>Hexapoda</taxon>
        <taxon>Insecta</taxon>
        <taxon>Pterygota</taxon>
        <taxon>Neoptera</taxon>
        <taxon>Paraneoptera</taxon>
        <taxon>Hemiptera</taxon>
        <taxon>Sternorrhyncha</taxon>
        <taxon>Aphidomorpha</taxon>
        <taxon>Aphidoidea</taxon>
        <taxon>Aphididae</taxon>
        <taxon>Aphidini</taxon>
        <taxon>Aphis</taxon>
        <taxon>Aphis</taxon>
    </lineage>
</organism>
<dbReference type="Proteomes" id="UP000478052">
    <property type="component" value="Unassembled WGS sequence"/>
</dbReference>
<name>A0A6G0YUQ5_APHCR</name>
<proteinExistence type="predicted"/>
<reference evidence="1 2" key="1">
    <citation type="submission" date="2019-08" db="EMBL/GenBank/DDBJ databases">
        <title>Whole genome of Aphis craccivora.</title>
        <authorList>
            <person name="Voronova N.V."/>
            <person name="Shulinski R.S."/>
            <person name="Bandarenka Y.V."/>
            <person name="Zhorov D.G."/>
            <person name="Warner D."/>
        </authorList>
    </citation>
    <scope>NUCLEOTIDE SEQUENCE [LARGE SCALE GENOMIC DNA]</scope>
    <source>
        <strain evidence="1">180601</strain>
        <tissue evidence="1">Whole Body</tissue>
    </source>
</reference>
<gene>
    <name evidence="1" type="ORF">FWK35_00033352</name>
</gene>
<dbReference type="EMBL" id="VUJU01002376">
    <property type="protein sequence ID" value="KAF0761502.1"/>
    <property type="molecule type" value="Genomic_DNA"/>
</dbReference>
<evidence type="ECO:0000313" key="2">
    <source>
        <dbReference type="Proteomes" id="UP000478052"/>
    </source>
</evidence>
<dbReference type="AlphaFoldDB" id="A0A6G0YUQ5"/>
<accession>A0A6G0YUQ5</accession>
<evidence type="ECO:0000313" key="1">
    <source>
        <dbReference type="EMBL" id="KAF0761502.1"/>
    </source>
</evidence>